<proteinExistence type="predicted"/>
<dbReference type="PANTHER" id="PTHR32305">
    <property type="match status" value="1"/>
</dbReference>
<dbReference type="NCBIfam" id="TIGR03696">
    <property type="entry name" value="Rhs_assc_core"/>
    <property type="match status" value="1"/>
</dbReference>
<dbReference type="InterPro" id="IPR022385">
    <property type="entry name" value="Rhs_assc_core"/>
</dbReference>
<reference evidence="1 2" key="1">
    <citation type="submission" date="2016-10" db="EMBL/GenBank/DDBJ databases">
        <authorList>
            <person name="de Groot N.N."/>
        </authorList>
    </citation>
    <scope>NUCLEOTIDE SEQUENCE [LARGE SCALE GENOMIC DNA]</scope>
    <source>
        <strain evidence="1 2">CECT 7543</strain>
    </source>
</reference>
<accession>A0A1H0J2G6</accession>
<dbReference type="Gene3D" id="2.180.10.10">
    <property type="entry name" value="RHS repeat-associated core"/>
    <property type="match status" value="1"/>
</dbReference>
<evidence type="ECO:0000313" key="1">
    <source>
        <dbReference type="EMBL" id="SDO37906.1"/>
    </source>
</evidence>
<dbReference type="OrthoDB" id="6750341at2"/>
<dbReference type="EMBL" id="LT629705">
    <property type="protein sequence ID" value="SDO37906.1"/>
    <property type="molecule type" value="Genomic_DNA"/>
</dbReference>
<organism evidence="1 2">
    <name type="scientific">Pseudomonas arsenicoxydans</name>
    <dbReference type="NCBI Taxonomy" id="702115"/>
    <lineage>
        <taxon>Bacteria</taxon>
        <taxon>Pseudomonadati</taxon>
        <taxon>Pseudomonadota</taxon>
        <taxon>Gammaproteobacteria</taxon>
        <taxon>Pseudomonadales</taxon>
        <taxon>Pseudomonadaceae</taxon>
        <taxon>Pseudomonas</taxon>
    </lineage>
</organism>
<dbReference type="Proteomes" id="UP000198827">
    <property type="component" value="Chromosome I"/>
</dbReference>
<dbReference type="RefSeq" id="WP_090181626.1">
    <property type="nucleotide sequence ID" value="NZ_LT629705.1"/>
</dbReference>
<name>A0A1H0J2G6_9PSED</name>
<dbReference type="AlphaFoldDB" id="A0A1H0J2G6"/>
<gene>
    <name evidence="1" type="ORF">SAMN04489798_2796</name>
</gene>
<sequence>MHTRTPRLSVIDPRALTVRTVDYHRETALAPLDKRVTYQVYDSSGRKTDLFDPRLFKLLETEPTISANIKTVFSLSGKELLTASVDAGYRLHLPGPAGQNCDSWDSKFTHTHVEYDDLIRPVTESVRIWGESERVSAYFSYAGNDSAFVERNQCGQLIRHDDSAGTMMFRAFSLKGELLECTRKFLDKTGAPDWPHKEADRDLLHEEGDCATTCYRYNAVSRLLYQIDAEHNTQSFEYTVDAQLAGIKVKIGMDGQEKDLLVDVRYNAFNKVERQTFANGLVCSAVHSSVDERLEELKVQFSGKPLLQHLIYCYDPVGNIVSIEDKALPVRYFRNQKIEPVRTFHYDTLYQLIYATGWQVVGGRVGPYLPEFQSPADPGQLENYTETFGYDCSGNLITQIHCSALGSRTQRMKVSKYSNRALVQKSNGELPTEAEIAAGYDLNGNKRLLLSGQDLFWDERNLLQRVDQVVRPGMPNDAEIYIYDYVGKRQRKIRTNLVGRLVRSHEVRYLRGLEIRTDNEEELHVINMNSELCNVRVLHRMDRRQKINTISYRYTLTDQIGSCCLEMDDLGEVVSEEVFYSYGCTAWWAGSDKVKANDKTRRYSGKELDATGLYYYGFRYYVPWWNRWLSPDPAGVVDGLNLYCMAGNSPVTFFDKAGLNNTNVNAGGKDNYAELVSTFEQGDILFGLRDPRDLALKELEKAGFKEFSRLPLWKEGIPWLLWQKKRNVLKQNDLTDAAFGPTVTAGVYNSNEQIKAELVDAERGVAYKEFAMTNRYFQKDEKGVGNFFEINVPMWRRSSKAGLEFQIFERDKKVLFAIDGLIDTLDDIVSKKPGAGTSVTASEIRYVYRRKDTPEVKNNVKFFVANREVPQDEFFNLPAWKNYRPHQTFSKIVVPRRSQASRH</sequence>
<evidence type="ECO:0000313" key="2">
    <source>
        <dbReference type="Proteomes" id="UP000198827"/>
    </source>
</evidence>
<dbReference type="InterPro" id="IPR050708">
    <property type="entry name" value="T6SS_VgrG/RHS"/>
</dbReference>
<dbReference type="PANTHER" id="PTHR32305:SF15">
    <property type="entry name" value="PROTEIN RHSA-RELATED"/>
    <property type="match status" value="1"/>
</dbReference>
<protein>
    <submittedName>
        <fullName evidence="1">Insecticidal toxin complex protein TccC</fullName>
    </submittedName>
</protein>